<dbReference type="PATRIC" id="fig|1003195.29.peg.163"/>
<dbReference type="HOGENOM" id="CLU_3012216_0_0_11"/>
<dbReference type="EMBL" id="CP003219">
    <property type="protein sequence ID" value="AEW92538.1"/>
    <property type="molecule type" value="Genomic_DNA"/>
</dbReference>
<sequence length="56" mass="6370">MPAGLHELTDPDPWFGIVSNQRIRRELGFRPIYPSVWTARDAGALRRSLRRVGPAL</sequence>
<protein>
    <submittedName>
        <fullName evidence="1">NAD-dependent epimerase/dehydratase</fullName>
    </submittedName>
</protein>
<dbReference type="STRING" id="1003195.SCATT_01670"/>
<dbReference type="AlphaFoldDB" id="F8JVX6"/>
<accession>F8JVX6</accession>
<evidence type="ECO:0000313" key="2">
    <source>
        <dbReference type="Proteomes" id="UP000007842"/>
    </source>
</evidence>
<proteinExistence type="predicted"/>
<name>F8JVX6_STREN</name>
<keyword evidence="2" id="KW-1185">Reference proteome</keyword>
<dbReference type="KEGG" id="scy:SCATT_01670"/>
<dbReference type="eggNOG" id="COG0451">
    <property type="taxonomic scope" value="Bacteria"/>
</dbReference>
<evidence type="ECO:0000313" key="1">
    <source>
        <dbReference type="EMBL" id="AEW92538.1"/>
    </source>
</evidence>
<accession>G8X1K9</accession>
<dbReference type="OrthoDB" id="9798669at2"/>
<reference evidence="2" key="1">
    <citation type="submission" date="2011-12" db="EMBL/GenBank/DDBJ databases">
        <title>Complete genome sequence of Streptomyces cattleya strain DSM 46488.</title>
        <authorList>
            <person name="Ou H.-Y."/>
            <person name="Li P."/>
            <person name="Zhao C."/>
            <person name="O'Hagan D."/>
            <person name="Deng Z."/>
        </authorList>
    </citation>
    <scope>NUCLEOTIDE SEQUENCE [LARGE SCALE GENOMIC DNA]</scope>
    <source>
        <strain evidence="2">ATCC 35852 / DSM 46488 / JCM 4925 / NBRC 14057 / NRRL 8057</strain>
    </source>
</reference>
<dbReference type="KEGG" id="sct:SCAT_0159"/>
<dbReference type="Proteomes" id="UP000007842">
    <property type="component" value="Chromosome"/>
</dbReference>
<gene>
    <name evidence="1" type="ordered locus">SCATT_01670</name>
</gene>
<organism evidence="1 2">
    <name type="scientific">Streptantibioticus cattleyicolor (strain ATCC 35852 / DSM 46488 / JCM 4925 / NBRC 14057 / NRRL 8057)</name>
    <name type="common">Streptomyces cattleya</name>
    <dbReference type="NCBI Taxonomy" id="1003195"/>
    <lineage>
        <taxon>Bacteria</taxon>
        <taxon>Bacillati</taxon>
        <taxon>Actinomycetota</taxon>
        <taxon>Actinomycetes</taxon>
        <taxon>Kitasatosporales</taxon>
        <taxon>Streptomycetaceae</taxon>
        <taxon>Streptantibioticus</taxon>
    </lineage>
</organism>